<sequence>MCELLHYFCDCELKHRIEAIVSFSDSFVSKLQYNQKFRYNELMLALNMSAAVTARKTKEFRSPPQEQINMLLTFSVGEDCPCPTDIQEELYDFHNQLQLHCGIPMEEDEYEQDTSIKGRLLMLVNKIKGQSHKAEEPTEKEQAAPCEEINVFITIFYLYIYILYLYIYIYIYIYIFIYILLLFYLLFIYYYYYFLLLHNTCCTRVPVALGYTHMSDGMDVD</sequence>
<dbReference type="InterPro" id="IPR015925">
    <property type="entry name" value="Ryanodine_IP3_receptor"/>
</dbReference>
<name>A0A4Z2JAJ6_9TELE</name>
<keyword evidence="1" id="KW-0812">Transmembrane</keyword>
<keyword evidence="1" id="KW-0472">Membrane</keyword>
<dbReference type="GO" id="GO:0005219">
    <property type="term" value="F:ryanodine-sensitive calcium-release channel activity"/>
    <property type="evidence" value="ECO:0007669"/>
    <property type="project" value="TreeGrafter"/>
</dbReference>
<evidence type="ECO:0000259" key="2">
    <source>
        <dbReference type="Pfam" id="PF21119"/>
    </source>
</evidence>
<feature type="transmembrane region" description="Helical" evidence="1">
    <location>
        <begin position="175"/>
        <end position="194"/>
    </location>
</feature>
<dbReference type="PANTHER" id="PTHR46399">
    <property type="entry name" value="B30.2/SPRY DOMAIN-CONTAINING PROTEIN"/>
    <property type="match status" value="1"/>
</dbReference>
<feature type="transmembrane region" description="Helical" evidence="1">
    <location>
        <begin position="149"/>
        <end position="169"/>
    </location>
</feature>
<dbReference type="GO" id="GO:0030018">
    <property type="term" value="C:Z disc"/>
    <property type="evidence" value="ECO:0007669"/>
    <property type="project" value="TreeGrafter"/>
</dbReference>
<proteinExistence type="predicted"/>
<dbReference type="PANTHER" id="PTHR46399:SF9">
    <property type="entry name" value="RYANODINE RECEPTOR 3"/>
    <property type="match status" value="1"/>
</dbReference>
<evidence type="ECO:0000313" key="4">
    <source>
        <dbReference type="Proteomes" id="UP000314294"/>
    </source>
</evidence>
<organism evidence="3 4">
    <name type="scientific">Liparis tanakae</name>
    <name type="common">Tanaka's snailfish</name>
    <dbReference type="NCBI Taxonomy" id="230148"/>
    <lineage>
        <taxon>Eukaryota</taxon>
        <taxon>Metazoa</taxon>
        <taxon>Chordata</taxon>
        <taxon>Craniata</taxon>
        <taxon>Vertebrata</taxon>
        <taxon>Euteleostomi</taxon>
        <taxon>Actinopterygii</taxon>
        <taxon>Neopterygii</taxon>
        <taxon>Teleostei</taxon>
        <taxon>Neoteleostei</taxon>
        <taxon>Acanthomorphata</taxon>
        <taxon>Eupercaria</taxon>
        <taxon>Perciformes</taxon>
        <taxon>Cottioidei</taxon>
        <taxon>Cottales</taxon>
        <taxon>Liparidae</taxon>
        <taxon>Liparis</taxon>
    </lineage>
</organism>
<dbReference type="GO" id="GO:0033017">
    <property type="term" value="C:sarcoplasmic reticulum membrane"/>
    <property type="evidence" value="ECO:0007669"/>
    <property type="project" value="TreeGrafter"/>
</dbReference>
<dbReference type="Pfam" id="PF21119">
    <property type="entry name" value="RYDR_Jsol"/>
    <property type="match status" value="1"/>
</dbReference>
<dbReference type="Proteomes" id="UP000314294">
    <property type="component" value="Unassembled WGS sequence"/>
</dbReference>
<protein>
    <submittedName>
        <fullName evidence="3">Ryanodine receptor 3</fullName>
    </submittedName>
</protein>
<gene>
    <name evidence="3" type="primary">Ryr3_1</name>
    <name evidence="3" type="ORF">EYF80_002441</name>
</gene>
<dbReference type="InterPro" id="IPR048581">
    <property type="entry name" value="RYDR_Jsol"/>
</dbReference>
<dbReference type="GO" id="GO:0034704">
    <property type="term" value="C:calcium channel complex"/>
    <property type="evidence" value="ECO:0007669"/>
    <property type="project" value="TreeGrafter"/>
</dbReference>
<evidence type="ECO:0000256" key="1">
    <source>
        <dbReference type="SAM" id="Phobius"/>
    </source>
</evidence>
<dbReference type="EMBL" id="SRLO01000011">
    <property type="protein sequence ID" value="TNN87239.1"/>
    <property type="molecule type" value="Genomic_DNA"/>
</dbReference>
<reference evidence="3 4" key="1">
    <citation type="submission" date="2019-03" db="EMBL/GenBank/DDBJ databases">
        <title>First draft genome of Liparis tanakae, snailfish: a comprehensive survey of snailfish specific genes.</title>
        <authorList>
            <person name="Kim W."/>
            <person name="Song I."/>
            <person name="Jeong J.-H."/>
            <person name="Kim D."/>
            <person name="Kim S."/>
            <person name="Ryu S."/>
            <person name="Song J.Y."/>
            <person name="Lee S.K."/>
        </authorList>
    </citation>
    <scope>NUCLEOTIDE SEQUENCE [LARGE SCALE GENOMIC DNA]</scope>
    <source>
        <tissue evidence="3">Muscle</tissue>
    </source>
</reference>
<comment type="caution">
    <text evidence="3">The sequence shown here is derived from an EMBL/GenBank/DDBJ whole genome shotgun (WGS) entry which is preliminary data.</text>
</comment>
<dbReference type="GO" id="GO:0005790">
    <property type="term" value="C:smooth endoplasmic reticulum"/>
    <property type="evidence" value="ECO:0007669"/>
    <property type="project" value="TreeGrafter"/>
</dbReference>
<keyword evidence="1" id="KW-1133">Transmembrane helix</keyword>
<dbReference type="GO" id="GO:0042383">
    <property type="term" value="C:sarcolemma"/>
    <property type="evidence" value="ECO:0007669"/>
    <property type="project" value="TreeGrafter"/>
</dbReference>
<dbReference type="GO" id="GO:0014808">
    <property type="term" value="P:release of sequestered calcium ion into cytosol by sarcoplasmic reticulum"/>
    <property type="evidence" value="ECO:0007669"/>
    <property type="project" value="TreeGrafter"/>
</dbReference>
<feature type="domain" description="Ryanodine receptor junctional solenoid" evidence="2">
    <location>
        <begin position="1"/>
        <end position="145"/>
    </location>
</feature>
<dbReference type="OrthoDB" id="8830151at2759"/>
<keyword evidence="3" id="KW-0675">Receptor</keyword>
<keyword evidence="4" id="KW-1185">Reference proteome</keyword>
<evidence type="ECO:0000313" key="3">
    <source>
        <dbReference type="EMBL" id="TNN87239.1"/>
    </source>
</evidence>
<dbReference type="GO" id="GO:0006941">
    <property type="term" value="P:striated muscle contraction"/>
    <property type="evidence" value="ECO:0007669"/>
    <property type="project" value="TreeGrafter"/>
</dbReference>
<dbReference type="AlphaFoldDB" id="A0A4Z2JAJ6"/>
<accession>A0A4Z2JAJ6</accession>